<dbReference type="Pfam" id="PF00825">
    <property type="entry name" value="Ribonuclease_P"/>
    <property type="match status" value="1"/>
</dbReference>
<dbReference type="GO" id="GO:0004526">
    <property type="term" value="F:ribonuclease P activity"/>
    <property type="evidence" value="ECO:0007669"/>
    <property type="project" value="UniProtKB-UniRule"/>
</dbReference>
<evidence type="ECO:0000256" key="4">
    <source>
        <dbReference type="ARBA" id="ARBA00022759"/>
    </source>
</evidence>
<evidence type="ECO:0000313" key="12">
    <source>
        <dbReference type="Proteomes" id="UP000396862"/>
    </source>
</evidence>
<dbReference type="InterPro" id="IPR020539">
    <property type="entry name" value="RNase_P_CS"/>
</dbReference>
<evidence type="ECO:0000313" key="11">
    <source>
        <dbReference type="Proteomes" id="UP000240621"/>
    </source>
</evidence>
<dbReference type="Gene3D" id="3.30.230.10">
    <property type="match status" value="1"/>
</dbReference>
<organism evidence="10 11">
    <name type="scientific">Prolixibacter denitrificans</name>
    <dbReference type="NCBI Taxonomy" id="1541063"/>
    <lineage>
        <taxon>Bacteria</taxon>
        <taxon>Pseudomonadati</taxon>
        <taxon>Bacteroidota</taxon>
        <taxon>Bacteroidia</taxon>
        <taxon>Marinilabiliales</taxon>
        <taxon>Prolixibacteraceae</taxon>
        <taxon>Prolixibacter</taxon>
    </lineage>
</organism>
<accession>A0A2P8CH88</accession>
<comment type="function">
    <text evidence="1 7">RNaseP catalyzes the removal of the 5'-leader sequence from pre-tRNA to produce the mature 5'-terminus. It can also cleave other RNA substrates such as 4.5S RNA. The protein component plays an auxiliary but essential role in vivo by binding to the 5'-leader sequence and broadening the substrate specificity of the ribozyme.</text>
</comment>
<dbReference type="GO" id="GO:0042781">
    <property type="term" value="F:3'-tRNA processing endoribonuclease activity"/>
    <property type="evidence" value="ECO:0007669"/>
    <property type="project" value="TreeGrafter"/>
</dbReference>
<comment type="caution">
    <text evidence="10">The sequence shown here is derived from an EMBL/GenBank/DDBJ whole genome shotgun (WGS) entry which is preliminary data.</text>
</comment>
<name>A0A2P8CH88_9BACT</name>
<evidence type="ECO:0000256" key="6">
    <source>
        <dbReference type="ARBA" id="ARBA00022884"/>
    </source>
</evidence>
<dbReference type="GO" id="GO:0000049">
    <property type="term" value="F:tRNA binding"/>
    <property type="evidence" value="ECO:0007669"/>
    <property type="project" value="UniProtKB-UniRule"/>
</dbReference>
<dbReference type="HAMAP" id="MF_00227">
    <property type="entry name" value="RNase_P"/>
    <property type="match status" value="1"/>
</dbReference>
<evidence type="ECO:0000256" key="8">
    <source>
        <dbReference type="NCBIfam" id="TIGR00188"/>
    </source>
</evidence>
<dbReference type="PANTHER" id="PTHR33992">
    <property type="entry name" value="RIBONUCLEASE P PROTEIN COMPONENT"/>
    <property type="match status" value="1"/>
</dbReference>
<evidence type="ECO:0000256" key="7">
    <source>
        <dbReference type="HAMAP-Rule" id="MF_00227"/>
    </source>
</evidence>
<proteinExistence type="inferred from homology"/>
<evidence type="ECO:0000256" key="3">
    <source>
        <dbReference type="ARBA" id="ARBA00022722"/>
    </source>
</evidence>
<evidence type="ECO:0000313" key="10">
    <source>
        <dbReference type="EMBL" id="PSK84357.1"/>
    </source>
</evidence>
<evidence type="ECO:0000256" key="2">
    <source>
        <dbReference type="ARBA" id="ARBA00022694"/>
    </source>
</evidence>
<comment type="similarity">
    <text evidence="7">Belongs to the RnpA family.</text>
</comment>
<dbReference type="AlphaFoldDB" id="A0A2P8CH88"/>
<evidence type="ECO:0000256" key="5">
    <source>
        <dbReference type="ARBA" id="ARBA00022801"/>
    </source>
</evidence>
<keyword evidence="3 7" id="KW-0540">Nuclease</keyword>
<dbReference type="EMBL" id="BLAU01000001">
    <property type="protein sequence ID" value="GET20532.1"/>
    <property type="molecule type" value="Genomic_DNA"/>
</dbReference>
<protein>
    <recommendedName>
        <fullName evidence="7 8">Ribonuclease P protein component</fullName>
        <shortName evidence="7">RNase P protein</shortName>
        <shortName evidence="7">RNaseP protein</shortName>
        <ecNumber evidence="7 8">3.1.26.5</ecNumber>
    </recommendedName>
    <alternativeName>
        <fullName evidence="7">Protein C5</fullName>
    </alternativeName>
</protein>
<dbReference type="InterPro" id="IPR020568">
    <property type="entry name" value="Ribosomal_Su5_D2-typ_SF"/>
</dbReference>
<dbReference type="InterPro" id="IPR014721">
    <property type="entry name" value="Ribsml_uS5_D2-typ_fold_subgr"/>
</dbReference>
<gene>
    <name evidence="7" type="primary">rnpA</name>
    <name evidence="10" type="ORF">CLV93_102143</name>
    <name evidence="9" type="ORF">JCM18694_07780</name>
</gene>
<keyword evidence="2 7" id="KW-0819">tRNA processing</keyword>
<dbReference type="PROSITE" id="PS00648">
    <property type="entry name" value="RIBONUCLEASE_P"/>
    <property type="match status" value="1"/>
</dbReference>
<dbReference type="GO" id="GO:0030677">
    <property type="term" value="C:ribonuclease P complex"/>
    <property type="evidence" value="ECO:0007669"/>
    <property type="project" value="TreeGrafter"/>
</dbReference>
<dbReference type="Proteomes" id="UP000396862">
    <property type="component" value="Unassembled WGS sequence"/>
</dbReference>
<evidence type="ECO:0000313" key="9">
    <source>
        <dbReference type="EMBL" id="GET20532.1"/>
    </source>
</evidence>
<keyword evidence="5 7" id="KW-0378">Hydrolase</keyword>
<dbReference type="RefSeq" id="WP_106540962.1">
    <property type="nucleotide sequence ID" value="NZ_BLAU01000001.1"/>
</dbReference>
<dbReference type="PANTHER" id="PTHR33992:SF1">
    <property type="entry name" value="RIBONUCLEASE P PROTEIN COMPONENT"/>
    <property type="match status" value="1"/>
</dbReference>
<comment type="catalytic activity">
    <reaction evidence="7">
        <text>Endonucleolytic cleavage of RNA, removing 5'-extranucleotides from tRNA precursor.</text>
        <dbReference type="EC" id="3.1.26.5"/>
    </reaction>
</comment>
<reference evidence="10 11" key="1">
    <citation type="submission" date="2018-03" db="EMBL/GenBank/DDBJ databases">
        <title>Genomic Encyclopedia of Archaeal and Bacterial Type Strains, Phase II (KMG-II): from individual species to whole genera.</title>
        <authorList>
            <person name="Goeker M."/>
        </authorList>
    </citation>
    <scope>NUCLEOTIDE SEQUENCE [LARGE SCALE GENOMIC DNA]</scope>
    <source>
        <strain evidence="10 11">DSM 27267</strain>
    </source>
</reference>
<reference evidence="9 12" key="2">
    <citation type="submission" date="2019-10" db="EMBL/GenBank/DDBJ databases">
        <title>Prolixibacter strains distinguished by the presence of nitrate reductase genes were adept at nitrate-dependent anaerobic corrosion of metallic iron and carbon steel.</title>
        <authorList>
            <person name="Iino T."/>
            <person name="Shono N."/>
            <person name="Ito K."/>
            <person name="Nakamura R."/>
            <person name="Sueoka K."/>
            <person name="Harayama S."/>
            <person name="Ohkuma M."/>
        </authorList>
    </citation>
    <scope>NUCLEOTIDE SEQUENCE [LARGE SCALE GENOMIC DNA]</scope>
    <source>
        <strain evidence="9 12">MIC1-1</strain>
    </source>
</reference>
<comment type="subunit">
    <text evidence="7">Consists of a catalytic RNA component (M1 or rnpB) and a protein subunit.</text>
</comment>
<dbReference type="EC" id="3.1.26.5" evidence="7 8"/>
<dbReference type="GO" id="GO:0001682">
    <property type="term" value="P:tRNA 5'-leader removal"/>
    <property type="evidence" value="ECO:0007669"/>
    <property type="project" value="UniProtKB-UniRule"/>
</dbReference>
<dbReference type="InterPro" id="IPR000100">
    <property type="entry name" value="RNase_P"/>
</dbReference>
<dbReference type="Proteomes" id="UP000240621">
    <property type="component" value="Unassembled WGS sequence"/>
</dbReference>
<dbReference type="SUPFAM" id="SSF54211">
    <property type="entry name" value="Ribosomal protein S5 domain 2-like"/>
    <property type="match status" value="1"/>
</dbReference>
<evidence type="ECO:0000256" key="1">
    <source>
        <dbReference type="ARBA" id="ARBA00002663"/>
    </source>
</evidence>
<dbReference type="EMBL" id="PYGC01000002">
    <property type="protein sequence ID" value="PSK84357.1"/>
    <property type="molecule type" value="Genomic_DNA"/>
</dbReference>
<keyword evidence="4 7" id="KW-0255">Endonuclease</keyword>
<sequence>MARYTFHKEERLCSRKLIGTLFESGRSFLCYPLKVVYYTPEVWEGDFPVQVGFTVPKKNFKRAVKRNLLKRRIREAYRLRKHELYEYLETTEQQLGVMFIYVGKEQLSYRKIEGSVQKAINRLKKELTKSSSAEKKA</sequence>
<dbReference type="NCBIfam" id="TIGR00188">
    <property type="entry name" value="rnpA"/>
    <property type="match status" value="1"/>
</dbReference>
<dbReference type="OrthoDB" id="1524972at2"/>
<keyword evidence="12" id="KW-1185">Reference proteome</keyword>
<keyword evidence="6 7" id="KW-0694">RNA-binding</keyword>